<dbReference type="EMBL" id="CM056742">
    <property type="protein sequence ID" value="KAJ8679734.1"/>
    <property type="molecule type" value="Genomic_DNA"/>
</dbReference>
<evidence type="ECO:0000313" key="1">
    <source>
        <dbReference type="EMBL" id="KAJ8679734.1"/>
    </source>
</evidence>
<comment type="caution">
    <text evidence="1">The sequence shown here is derived from an EMBL/GenBank/DDBJ whole genome shotgun (WGS) entry which is preliminary data.</text>
</comment>
<keyword evidence="2" id="KW-1185">Reference proteome</keyword>
<proteinExistence type="predicted"/>
<protein>
    <submittedName>
        <fullName evidence="1">Uncharacterized protein</fullName>
    </submittedName>
</protein>
<accession>A0ACC2P811</accession>
<evidence type="ECO:0000313" key="2">
    <source>
        <dbReference type="Proteomes" id="UP001239111"/>
    </source>
</evidence>
<dbReference type="Proteomes" id="UP001239111">
    <property type="component" value="Chromosome 2"/>
</dbReference>
<name>A0ACC2P811_9HYME</name>
<gene>
    <name evidence="1" type="ORF">QAD02_015521</name>
</gene>
<sequence length="588" mass="66821">MNNANHQVAELQQLISSLEAELRSALRENQVLVGLNRNLLDRVLTPGQMMQLGELRGNKMRIRADGSKQVEPCFMQTSIFRFFHFSKILLVCFVCGVVTGHKRKITPIYQVLDSLCSQIHLFTSSMTSVPQPLKFMHPHYMKAVNERLTDKRHEELCSNVISVLEMTMGENRECLKYKLTGCALNIGEWGHKHVRDLSVELAGEWDELAIDGAQEMQEEMIAPVHEIVSNNMAQNAETEACDRLMKIALLNILEQYFIESAIHRVWFYLTNCIPYVADPENITPLHTALKLNKKFSQYLQALRLDMQLNDLPLVEDIFNNCPDLSVREQLALMLSRQRIFLELPFSLGRYDDPFVEIMTNSHLNNHTLNLASELDIMKAKTPQDVYRFHLENSRISFGASQVDSDRQNLAATFVNDSVKAVFGHDKLRITDDKKWLNRNEGRGMPSVTASLGLILLWDVDGGDTPIERYLYSGEDRIKTGAHLVCHISNCGIRNQCEPVSALLEDCVMPNNSNTMRIGAFIELGLSYAGYNRETVLSLLIPVLSNPKFNWEVIGITDDGFIRCGSCWLLQCNSHHSCYNASFDGTDWS</sequence>
<organism evidence="1 2">
    <name type="scientific">Eretmocerus hayati</name>
    <dbReference type="NCBI Taxonomy" id="131215"/>
    <lineage>
        <taxon>Eukaryota</taxon>
        <taxon>Metazoa</taxon>
        <taxon>Ecdysozoa</taxon>
        <taxon>Arthropoda</taxon>
        <taxon>Hexapoda</taxon>
        <taxon>Insecta</taxon>
        <taxon>Pterygota</taxon>
        <taxon>Neoptera</taxon>
        <taxon>Endopterygota</taxon>
        <taxon>Hymenoptera</taxon>
        <taxon>Apocrita</taxon>
        <taxon>Proctotrupomorpha</taxon>
        <taxon>Chalcidoidea</taxon>
        <taxon>Aphelinidae</taxon>
        <taxon>Aphelininae</taxon>
        <taxon>Eretmocerus</taxon>
    </lineage>
</organism>
<reference evidence="1" key="1">
    <citation type="submission" date="2023-04" db="EMBL/GenBank/DDBJ databases">
        <title>A chromosome-level genome assembly of the parasitoid wasp Eretmocerus hayati.</title>
        <authorList>
            <person name="Zhong Y."/>
            <person name="Liu S."/>
            <person name="Liu Y."/>
        </authorList>
    </citation>
    <scope>NUCLEOTIDE SEQUENCE</scope>
    <source>
        <strain evidence="1">ZJU_SS_LIU_2023</strain>
    </source>
</reference>